<feature type="transmembrane region" description="Helical" evidence="1">
    <location>
        <begin position="353"/>
        <end position="374"/>
    </location>
</feature>
<comment type="caution">
    <text evidence="3">The sequence shown here is derived from an EMBL/GenBank/DDBJ whole genome shotgun (WGS) entry which is preliminary data.</text>
</comment>
<dbReference type="PANTHER" id="PTHR33627:SF1">
    <property type="entry name" value="TRANSPOSASE"/>
    <property type="match status" value="1"/>
</dbReference>
<name>A0ABY1QPD1_9BURK</name>
<dbReference type="InterPro" id="IPR038721">
    <property type="entry name" value="IS701-like_DDE_dom"/>
</dbReference>
<dbReference type="Pfam" id="PF13546">
    <property type="entry name" value="DDE_5"/>
    <property type="match status" value="1"/>
</dbReference>
<dbReference type="PANTHER" id="PTHR33627">
    <property type="entry name" value="TRANSPOSASE"/>
    <property type="match status" value="1"/>
</dbReference>
<proteinExistence type="predicted"/>
<dbReference type="RefSeq" id="WP_430438536.1">
    <property type="nucleotide sequence ID" value="NZ_FXUL01000024.1"/>
</dbReference>
<dbReference type="SUPFAM" id="SSF53098">
    <property type="entry name" value="Ribonuclease H-like"/>
    <property type="match status" value="1"/>
</dbReference>
<keyword evidence="1" id="KW-0472">Membrane</keyword>
<gene>
    <name evidence="3" type="ORF">SAMN06295970_12461</name>
</gene>
<feature type="domain" description="Transposase IS701-like DDE" evidence="2">
    <location>
        <begin position="29"/>
        <end position="240"/>
    </location>
</feature>
<organism evidence="3 4">
    <name type="scientific">Noviherbaspirillum suwonense</name>
    <dbReference type="NCBI Taxonomy" id="1224511"/>
    <lineage>
        <taxon>Bacteria</taxon>
        <taxon>Pseudomonadati</taxon>
        <taxon>Pseudomonadota</taxon>
        <taxon>Betaproteobacteria</taxon>
        <taxon>Burkholderiales</taxon>
        <taxon>Oxalobacteraceae</taxon>
        <taxon>Noviherbaspirillum</taxon>
    </lineage>
</organism>
<dbReference type="Proteomes" id="UP001158049">
    <property type="component" value="Unassembled WGS sequence"/>
</dbReference>
<keyword evidence="4" id="KW-1185">Reference proteome</keyword>
<dbReference type="NCBIfam" id="NF033540">
    <property type="entry name" value="transpos_IS701"/>
    <property type="match status" value="1"/>
</dbReference>
<dbReference type="InterPro" id="IPR039365">
    <property type="entry name" value="IS701-like"/>
</dbReference>
<keyword evidence="1" id="KW-1133">Transmembrane helix</keyword>
<evidence type="ECO:0000259" key="2">
    <source>
        <dbReference type="Pfam" id="PF13546"/>
    </source>
</evidence>
<dbReference type="InterPro" id="IPR012337">
    <property type="entry name" value="RNaseH-like_sf"/>
</dbReference>
<evidence type="ECO:0000256" key="1">
    <source>
        <dbReference type="SAM" id="Phobius"/>
    </source>
</evidence>
<dbReference type="EMBL" id="FXUL01000024">
    <property type="protein sequence ID" value="SMP76473.1"/>
    <property type="molecule type" value="Genomic_DNA"/>
</dbReference>
<reference evidence="3 4" key="1">
    <citation type="submission" date="2017-05" db="EMBL/GenBank/DDBJ databases">
        <authorList>
            <person name="Varghese N."/>
            <person name="Submissions S."/>
        </authorList>
    </citation>
    <scope>NUCLEOTIDE SEQUENCE [LARGE SCALE GENOMIC DNA]</scope>
    <source>
        <strain evidence="3 4">DSM 26001</strain>
    </source>
</reference>
<protein>
    <submittedName>
        <fullName evidence="3">SRSO17 transposase</fullName>
    </submittedName>
</protein>
<evidence type="ECO:0000313" key="3">
    <source>
        <dbReference type="EMBL" id="SMP76473.1"/>
    </source>
</evidence>
<keyword evidence="1" id="KW-0812">Transmembrane</keyword>
<accession>A0ABY1QPD1</accession>
<sequence length="398" mass="45861">MDQVIRKYQDASRTWQQTLDTLLDRIGMHFGRKEMQERARDYLQGLLRPVERKNGWQLAEATGHAVPYSIQHLLDRARWNVDAVRDEARDYALAYLADPDAVLVADETGFLKKGTHSVGVSRQYSGTAGRIENCQIGVFLAYVSDKGRLLIDRELYLPKEWADNQESRRAAKVPDSVCFATKPELARQMIERAVQAGVAFRWFTADEVYGNNRRLRVWLEQQHIWHVMALASHQYVWLPSMRQATVQQLAATANADDWVRLAAGNGAKGPRLYDWARLPLLSWQIPGERWLLLRRSVANPKDIAYYVAYVPQGCPLQDMVRVAGSRWAIEECFEAAKGEVGLDQYEVRSWHGWYRHITLAMTAHAYLTVLYAIADQRPMFKKKTSCGAMQDWKQRRLH</sequence>
<evidence type="ECO:0000313" key="4">
    <source>
        <dbReference type="Proteomes" id="UP001158049"/>
    </source>
</evidence>